<dbReference type="AlphaFoldDB" id="A0A256GFH1"/>
<comment type="caution">
    <text evidence="1">The sequence shown here is derived from an EMBL/GenBank/DDBJ whole genome shotgun (WGS) entry which is preliminary data.</text>
</comment>
<protein>
    <submittedName>
        <fullName evidence="1">Uncharacterized protein</fullName>
    </submittedName>
</protein>
<gene>
    <name evidence="1" type="ORF">CEV34_2631</name>
</gene>
<accession>A0A256GFH1</accession>
<keyword evidence="2" id="KW-1185">Reference proteome</keyword>
<reference evidence="1 2" key="1">
    <citation type="submission" date="2017-07" db="EMBL/GenBank/DDBJ databases">
        <title>Phylogenetic study on the rhizospheric bacterium Ochrobactrum sp. A44.</title>
        <authorList>
            <person name="Krzyzanowska D.M."/>
            <person name="Ossowicki A."/>
            <person name="Rajewska M."/>
            <person name="Maciag T."/>
            <person name="Kaczynski Z."/>
            <person name="Czerwicka M."/>
            <person name="Jafra S."/>
        </authorList>
    </citation>
    <scope>NUCLEOTIDE SEQUENCE [LARGE SCALE GENOMIC DNA]</scope>
    <source>
        <strain evidence="1 2">CCUG 30717</strain>
    </source>
</reference>
<sequence length="38" mass="4269">MGMGRPIFEGTKGRPFALVLGFERIPKSVKQFSDEDAR</sequence>
<evidence type="ECO:0000313" key="2">
    <source>
        <dbReference type="Proteomes" id="UP000216188"/>
    </source>
</evidence>
<proteinExistence type="predicted"/>
<dbReference type="Proteomes" id="UP000216188">
    <property type="component" value="Unassembled WGS sequence"/>
</dbReference>
<name>A0A256GFH1_9HYPH</name>
<dbReference type="EMBL" id="NNRM01000021">
    <property type="protein sequence ID" value="OYR25885.1"/>
    <property type="molecule type" value="Genomic_DNA"/>
</dbReference>
<evidence type="ECO:0000313" key="1">
    <source>
        <dbReference type="EMBL" id="OYR25885.1"/>
    </source>
</evidence>
<organism evidence="1 2">
    <name type="scientific">Brucella pseudogrignonensis</name>
    <dbReference type="NCBI Taxonomy" id="419475"/>
    <lineage>
        <taxon>Bacteria</taxon>
        <taxon>Pseudomonadati</taxon>
        <taxon>Pseudomonadota</taxon>
        <taxon>Alphaproteobacteria</taxon>
        <taxon>Hyphomicrobiales</taxon>
        <taxon>Brucellaceae</taxon>
        <taxon>Brucella/Ochrobactrum group</taxon>
        <taxon>Brucella</taxon>
    </lineage>
</organism>